<gene>
    <name evidence="1" type="ORF">LCGC14_3050450</name>
</gene>
<comment type="caution">
    <text evidence="1">The sequence shown here is derived from an EMBL/GenBank/DDBJ whole genome shotgun (WGS) entry which is preliminary data.</text>
</comment>
<reference evidence="1" key="1">
    <citation type="journal article" date="2015" name="Nature">
        <title>Complex archaea that bridge the gap between prokaryotes and eukaryotes.</title>
        <authorList>
            <person name="Spang A."/>
            <person name="Saw J.H."/>
            <person name="Jorgensen S.L."/>
            <person name="Zaremba-Niedzwiedzka K."/>
            <person name="Martijn J."/>
            <person name="Lind A.E."/>
            <person name="van Eijk R."/>
            <person name="Schleper C."/>
            <person name="Guy L."/>
            <person name="Ettema T.J."/>
        </authorList>
    </citation>
    <scope>NUCLEOTIDE SEQUENCE</scope>
</reference>
<protein>
    <submittedName>
        <fullName evidence="1">Uncharacterized protein</fullName>
    </submittedName>
</protein>
<proteinExistence type="predicted"/>
<dbReference type="AlphaFoldDB" id="A0A0F8ZCS4"/>
<feature type="non-terminal residue" evidence="1">
    <location>
        <position position="1"/>
    </location>
</feature>
<evidence type="ECO:0000313" key="1">
    <source>
        <dbReference type="EMBL" id="KKK57841.1"/>
    </source>
</evidence>
<name>A0A0F8ZCS4_9ZZZZ</name>
<sequence>TQELVSCSFSFGLSNALPTAWLDGAALQYLRIIPVGHSSESLSKCIYST</sequence>
<dbReference type="EMBL" id="LAZR01064272">
    <property type="protein sequence ID" value="KKK57841.1"/>
    <property type="molecule type" value="Genomic_DNA"/>
</dbReference>
<accession>A0A0F8ZCS4</accession>
<organism evidence="1">
    <name type="scientific">marine sediment metagenome</name>
    <dbReference type="NCBI Taxonomy" id="412755"/>
    <lineage>
        <taxon>unclassified sequences</taxon>
        <taxon>metagenomes</taxon>
        <taxon>ecological metagenomes</taxon>
    </lineage>
</organism>